<comment type="caution">
    <text evidence="1">The sequence shown here is derived from an EMBL/GenBank/DDBJ whole genome shotgun (WGS) entry which is preliminary data.</text>
</comment>
<evidence type="ECO:0000313" key="2">
    <source>
        <dbReference type="Proteomes" id="UP000306319"/>
    </source>
</evidence>
<name>A0AC61REY5_9BACT</name>
<protein>
    <submittedName>
        <fullName evidence="1">Uncharacterized protein</fullName>
    </submittedName>
</protein>
<dbReference type="Proteomes" id="UP000306319">
    <property type="component" value="Unassembled WGS sequence"/>
</dbReference>
<proteinExistence type="predicted"/>
<keyword evidence="2" id="KW-1185">Reference proteome</keyword>
<evidence type="ECO:0000313" key="1">
    <source>
        <dbReference type="EMBL" id="TGY78332.1"/>
    </source>
</evidence>
<gene>
    <name evidence="1" type="ORF">E5331_10645</name>
</gene>
<reference evidence="1" key="1">
    <citation type="submission" date="2019-04" db="EMBL/GenBank/DDBJ databases">
        <title>Microbes associate with the intestines of laboratory mice.</title>
        <authorList>
            <person name="Navarre W."/>
            <person name="Wong E."/>
            <person name="Huang K."/>
            <person name="Tropini C."/>
            <person name="Ng K."/>
            <person name="Yu B."/>
        </authorList>
    </citation>
    <scope>NUCLEOTIDE SEQUENCE</scope>
    <source>
        <strain evidence="1">NM04_E33</strain>
    </source>
</reference>
<dbReference type="EMBL" id="SRYB01000014">
    <property type="protein sequence ID" value="TGY78332.1"/>
    <property type="molecule type" value="Genomic_DNA"/>
</dbReference>
<sequence>MIISKLVIGNFRSYYGEKIFEFKRGLNLILGSNGDGKTTFYDALEFVLGEQNIDSNVYLRSCISAKMLANLAAGEKGEVKVSLEMQNNANQKRYVERSFDVVKGDDGAISISNVQHLGYVKLAIGRKSVPVSSLLQGEALFPAVIKKYSLFKGERALNIFEDKTTLQNLINLFSDIKEMDPYIAFSRFAEKTSEIAVSNAQKKNKQTGVKAANLMEERSKLEKKLKDAQARLETLQKNYLDTNQKIESIESDFDTIELVHSMQDALKQVEIDIETEKSKLRENYSVSLLDDLWILEGFQPILESFAEKMTVLSEQKQTLINLDKEAKIRRQAKIEAEQKTIEEFKAKLVQLPWYIPDVKTMQSMLEKEVCLVCGSKAVKGSDAYNHIASRLQEALEHLAPKKEIIDNSEESKEDTILFIGKSIDYIHQLSIQLYNYGKNISEIKYEIENVKLGNEKIQNHISKKYEQADSIRTKIAQILAQSKSGNDIGGMVGNWSNIKHWFSDKESISVEIDRLTTKIIPQIKESIRQNIEEYKKCAVSSAAKEFLKINNFFRLFSNALENAEERGLEEFMGRLAESANKFLSILNVDDFTGIIRIYRDIRDNAVRVKLIDKSGKIIENPNTSLYTTMHLSVLFAISELTKDNFDNDYPLILDAPTSSFDEGKDKTFYQVMNERLNKQCIVVTKSFLVKDEDTERFIIDEKGLRKLLSVRQIPVYRIEKMIGFDKQDLSSIETIVTPIYY</sequence>
<accession>A0AC61REY5</accession>
<organism evidence="1 2">
    <name type="scientific">Lepagella muris</name>
    <dbReference type="NCBI Taxonomy" id="3032870"/>
    <lineage>
        <taxon>Bacteria</taxon>
        <taxon>Pseudomonadati</taxon>
        <taxon>Bacteroidota</taxon>
        <taxon>Bacteroidia</taxon>
        <taxon>Bacteroidales</taxon>
        <taxon>Muribaculaceae</taxon>
        <taxon>Lepagella</taxon>
    </lineage>
</organism>